<dbReference type="RefSeq" id="WP_159451718.1">
    <property type="nucleotide sequence ID" value="NZ_FWXT01000002.1"/>
</dbReference>
<accession>A0A1W2CTI0</accession>
<name>A0A1W2CTI0_9SPHI</name>
<organism evidence="1 2">
    <name type="scientific">Pedobacter africanus</name>
    <dbReference type="NCBI Taxonomy" id="151894"/>
    <lineage>
        <taxon>Bacteria</taxon>
        <taxon>Pseudomonadati</taxon>
        <taxon>Bacteroidota</taxon>
        <taxon>Sphingobacteriia</taxon>
        <taxon>Sphingobacteriales</taxon>
        <taxon>Sphingobacteriaceae</taxon>
        <taxon>Pedobacter</taxon>
    </lineage>
</organism>
<keyword evidence="2" id="KW-1185">Reference proteome</keyword>
<dbReference type="EMBL" id="FWXT01000002">
    <property type="protein sequence ID" value="SMC88547.1"/>
    <property type="molecule type" value="Genomic_DNA"/>
</dbReference>
<gene>
    <name evidence="1" type="ORF">SAMN04488524_3203</name>
</gene>
<dbReference type="AlphaFoldDB" id="A0A1W2CTI0"/>
<evidence type="ECO:0000313" key="2">
    <source>
        <dbReference type="Proteomes" id="UP000192756"/>
    </source>
</evidence>
<evidence type="ECO:0000313" key="1">
    <source>
        <dbReference type="EMBL" id="SMC88547.1"/>
    </source>
</evidence>
<sequence length="53" mass="6147">MGTSKNKNSKYFTEISDKELIAAYRASPTFKKKNDDARAFIKKHPIPKDLFQK</sequence>
<dbReference type="OrthoDB" id="799918at2"/>
<dbReference type="Proteomes" id="UP000192756">
    <property type="component" value="Unassembled WGS sequence"/>
</dbReference>
<protein>
    <submittedName>
        <fullName evidence="1">Uncharacterized protein</fullName>
    </submittedName>
</protein>
<proteinExistence type="predicted"/>
<dbReference type="STRING" id="151894.SAMN04488524_3203"/>
<reference evidence="2" key="1">
    <citation type="submission" date="2017-04" db="EMBL/GenBank/DDBJ databases">
        <authorList>
            <person name="Varghese N."/>
            <person name="Submissions S."/>
        </authorList>
    </citation>
    <scope>NUCLEOTIDE SEQUENCE [LARGE SCALE GENOMIC DNA]</scope>
    <source>
        <strain evidence="2">DSM 12126</strain>
    </source>
</reference>